<proteinExistence type="inferred from homology"/>
<comment type="similarity">
    <text evidence="2 6">Belongs to the OST5 family.</text>
</comment>
<evidence type="ECO:0000256" key="1">
    <source>
        <dbReference type="ARBA" id="ARBA00004141"/>
    </source>
</evidence>
<dbReference type="AlphaFoldDB" id="A0A9W8CWK9"/>
<comment type="subcellular location">
    <subcellularLocation>
        <location evidence="1 6">Membrane</location>
        <topology evidence="1 6">Multi-pass membrane protein</topology>
    </subcellularLocation>
</comment>
<keyword evidence="3 6" id="KW-0812">Transmembrane</keyword>
<dbReference type="Proteomes" id="UP001143981">
    <property type="component" value="Unassembled WGS sequence"/>
</dbReference>
<dbReference type="Pfam" id="PF05251">
    <property type="entry name" value="Ost5"/>
    <property type="match status" value="1"/>
</dbReference>
<dbReference type="GO" id="GO:0006487">
    <property type="term" value="P:protein N-linked glycosylation"/>
    <property type="evidence" value="ECO:0007669"/>
    <property type="project" value="UniProtKB-UniRule"/>
</dbReference>
<sequence>MAAADIDALWKGAPFTPVFNPALHPVLALLLAAIGLMCTGKFLVTRGNLKREALFATIASAALGLAVVLGVQACGLYL</sequence>
<accession>A0A9W8CWK9</accession>
<feature type="transmembrane region" description="Helical" evidence="6">
    <location>
        <begin position="53"/>
        <end position="73"/>
    </location>
</feature>
<comment type="subunit">
    <text evidence="6">Component of the oligosaccharyltransferase (OST) complex.</text>
</comment>
<name>A0A9W8CWK9_9FUNG</name>
<evidence type="ECO:0000313" key="7">
    <source>
        <dbReference type="EMBL" id="KAJ1730280.1"/>
    </source>
</evidence>
<evidence type="ECO:0000256" key="6">
    <source>
        <dbReference type="RuleBase" id="RU367008"/>
    </source>
</evidence>
<reference evidence="7" key="1">
    <citation type="submission" date="2022-07" db="EMBL/GenBank/DDBJ databases">
        <title>Phylogenomic reconstructions and comparative analyses of Kickxellomycotina fungi.</title>
        <authorList>
            <person name="Reynolds N.K."/>
            <person name="Stajich J.E."/>
            <person name="Barry K."/>
            <person name="Grigoriev I.V."/>
            <person name="Crous P."/>
            <person name="Smith M.E."/>
        </authorList>
    </citation>
    <scope>NUCLEOTIDE SEQUENCE</scope>
    <source>
        <strain evidence="7">BCRC 34381</strain>
    </source>
</reference>
<organism evidence="7 8">
    <name type="scientific">Coemansia biformis</name>
    <dbReference type="NCBI Taxonomy" id="1286918"/>
    <lineage>
        <taxon>Eukaryota</taxon>
        <taxon>Fungi</taxon>
        <taxon>Fungi incertae sedis</taxon>
        <taxon>Zoopagomycota</taxon>
        <taxon>Kickxellomycotina</taxon>
        <taxon>Kickxellomycetes</taxon>
        <taxon>Kickxellales</taxon>
        <taxon>Kickxellaceae</taxon>
        <taxon>Coemansia</taxon>
    </lineage>
</organism>
<evidence type="ECO:0000256" key="4">
    <source>
        <dbReference type="ARBA" id="ARBA00022989"/>
    </source>
</evidence>
<protein>
    <recommendedName>
        <fullName evidence="6">Dolichyl-diphosphooligosaccharide-protein glycosyltransferase subunit OST5</fullName>
    </recommendedName>
</protein>
<dbReference type="EMBL" id="JANBOI010000477">
    <property type="protein sequence ID" value="KAJ1730280.1"/>
    <property type="molecule type" value="Genomic_DNA"/>
</dbReference>
<dbReference type="InterPro" id="IPR007915">
    <property type="entry name" value="TMEM258/Ost5"/>
</dbReference>
<comment type="function">
    <text evidence="6">Subunit of the oligosaccharyl transferase (OST) complex that catalyzes the initial transfer of a defined glycan (Glc(3)Man(9)GlcNAc(2) in eukaryotes) from the lipid carrier dolichol-pyrophosphate to an asparagine residue within an Asn-X-Ser/Thr consensus motif in nascent polypeptide chains, the first step in protein N-glycosylation. N-glycosylation occurs cotranslationally and the complex associates with the Sec61 complex at the channel-forming translocon complex that mediates protein translocation across the endoplasmic reticulum (ER). All subunits are required for a maximal enzyme activity.</text>
</comment>
<evidence type="ECO:0000313" key="8">
    <source>
        <dbReference type="Proteomes" id="UP001143981"/>
    </source>
</evidence>
<comment type="caution">
    <text evidence="7">The sequence shown here is derived from an EMBL/GenBank/DDBJ whole genome shotgun (WGS) entry which is preliminary data.</text>
</comment>
<keyword evidence="8" id="KW-1185">Reference proteome</keyword>
<evidence type="ECO:0000256" key="5">
    <source>
        <dbReference type="ARBA" id="ARBA00023136"/>
    </source>
</evidence>
<feature type="transmembrane region" description="Helical" evidence="6">
    <location>
        <begin position="22"/>
        <end position="44"/>
    </location>
</feature>
<dbReference type="GO" id="GO:0008250">
    <property type="term" value="C:oligosaccharyltransferase complex"/>
    <property type="evidence" value="ECO:0007669"/>
    <property type="project" value="UniProtKB-UniRule"/>
</dbReference>
<keyword evidence="4 6" id="KW-1133">Transmembrane helix</keyword>
<gene>
    <name evidence="7" type="ORF">LPJ61_003098</name>
</gene>
<evidence type="ECO:0000256" key="3">
    <source>
        <dbReference type="ARBA" id="ARBA00022692"/>
    </source>
</evidence>
<evidence type="ECO:0000256" key="2">
    <source>
        <dbReference type="ARBA" id="ARBA00009825"/>
    </source>
</evidence>
<keyword evidence="5 6" id="KW-0472">Membrane</keyword>